<feature type="domain" description="WxL Interacting Protein peptidoglycan binding" evidence="2">
    <location>
        <begin position="29"/>
        <end position="146"/>
    </location>
</feature>
<keyword evidence="6" id="KW-1185">Reference proteome</keyword>
<dbReference type="Pfam" id="PF11797">
    <property type="entry name" value="WxLIP_HBD"/>
    <property type="match status" value="1"/>
</dbReference>
<dbReference type="EMBL" id="NGLE01000002">
    <property type="protein sequence ID" value="OTO08850.1"/>
    <property type="molecule type" value="Genomic_DNA"/>
</dbReference>
<reference evidence="5" key="1">
    <citation type="submission" date="2017-05" db="EMBL/GenBank/DDBJ databases">
        <title>The Genome Sequence of Enterococcus sp. 4G2_DIV0659.</title>
        <authorList>
            <consortium name="The Broad Institute Genomics Platform"/>
            <consortium name="The Broad Institute Genomic Center for Infectious Diseases"/>
            <person name="Earl A."/>
            <person name="Manson A."/>
            <person name="Schwartman J."/>
            <person name="Gilmore M."/>
            <person name="Abouelleil A."/>
            <person name="Cao P."/>
            <person name="Chapman S."/>
            <person name="Cusick C."/>
            <person name="Shea T."/>
            <person name="Young S."/>
            <person name="Neafsey D."/>
            <person name="Nusbaum C."/>
            <person name="Birren B."/>
        </authorList>
    </citation>
    <scope>NUCLEOTIDE SEQUENCE [LARGE SCALE GENOMIC DNA]</scope>
    <source>
        <strain evidence="5">4G2_DIV0659</strain>
    </source>
</reference>
<evidence type="ECO:0000259" key="2">
    <source>
        <dbReference type="Pfam" id="PF06030"/>
    </source>
</evidence>
<accession>A0A242CG00</accession>
<dbReference type="Proteomes" id="UP000195139">
    <property type="component" value="Unassembled WGS sequence"/>
</dbReference>
<name>A0A242CG00_9ENTE</name>
<dbReference type="OrthoDB" id="2148359at2"/>
<dbReference type="Pfam" id="PF06030">
    <property type="entry name" value="WxLIP_PGBD"/>
    <property type="match status" value="1"/>
</dbReference>
<sequence>MKKILGLLSILFVFGLFNGHTALAEEMSYSVQAILPENQKTDVSYFHLTMKPSQEQELKLKLVNYADRPSTIAVTPRNAFTNDNGMIDYSLDDPIMDRTMKYPFTELVSKKQVVTLKPKEEKEISFQLKMASESFDGDVLGGFFVQEVDENETTDASNEAKKEQKSASGVQLSNRFSYTIGVKLSETDRIVKPEIKLAEAKAGLANGRTAFLATIRNVQRATLKNATVEGNIYQKGKLVYTTKKEKLAMAPYSVFNYNVSLDNEEIKAGDYTMKLTVSSGEDKWSFTKEFNVDKKEAENINEKAVDVVKQPTNYWPWIVGAMSLVLVGLVGYILYQKKRHV</sequence>
<protein>
    <submittedName>
        <fullName evidence="5">Uncharacterized protein</fullName>
    </submittedName>
</protein>
<feature type="domain" description="WxL Interacting Protein host binding" evidence="3">
    <location>
        <begin position="168"/>
        <end position="302"/>
    </location>
</feature>
<evidence type="ECO:0000259" key="3">
    <source>
        <dbReference type="Pfam" id="PF11797"/>
    </source>
</evidence>
<dbReference type="STRING" id="1834181.A5880_001850"/>
<evidence type="ECO:0000313" key="4">
    <source>
        <dbReference type="EMBL" id="MEI5994385.1"/>
    </source>
</evidence>
<evidence type="ECO:0000313" key="5">
    <source>
        <dbReference type="EMBL" id="OTO08850.1"/>
    </source>
</evidence>
<dbReference type="AlphaFoldDB" id="A0A242CG00"/>
<proteinExistence type="predicted"/>
<evidence type="ECO:0000256" key="1">
    <source>
        <dbReference type="SAM" id="Phobius"/>
    </source>
</evidence>
<evidence type="ECO:0000313" key="6">
    <source>
        <dbReference type="Proteomes" id="UP000195139"/>
    </source>
</evidence>
<feature type="transmembrane region" description="Helical" evidence="1">
    <location>
        <begin position="314"/>
        <end position="335"/>
    </location>
</feature>
<reference evidence="4 6" key="2">
    <citation type="submission" date="2018-07" db="EMBL/GenBank/DDBJ databases">
        <title>The Genome Sequence of Enterococcus sp. DIV0659b.</title>
        <authorList>
            <consortium name="The Broad Institute Genomics Platform"/>
            <consortium name="The Broad Institute Genomic Center for Infectious Diseases"/>
            <person name="Earl A."/>
            <person name="Manson A."/>
            <person name="Schwartman J."/>
            <person name="Gilmore M."/>
            <person name="Abouelleil A."/>
            <person name="Cao P."/>
            <person name="Chapman S."/>
            <person name="Cusick C."/>
            <person name="Shea T."/>
            <person name="Young S."/>
            <person name="Neafsey D."/>
            <person name="Nusbaum C."/>
            <person name="Birren B."/>
        </authorList>
    </citation>
    <scope>NUCLEOTIDE SEQUENCE [LARGE SCALE GENOMIC DNA]</scope>
    <source>
        <strain evidence="4 6">4G2_DIV0659</strain>
    </source>
</reference>
<keyword evidence="1" id="KW-0472">Membrane</keyword>
<keyword evidence="1" id="KW-0812">Transmembrane</keyword>
<gene>
    <name evidence="5" type="ORF">A5880_001850</name>
    <name evidence="4" type="ORF">A5880_001943</name>
</gene>
<organism evidence="5">
    <name type="scientific">Candidatus Enterococcus mansonii</name>
    <dbReference type="NCBI Taxonomy" id="1834181"/>
    <lineage>
        <taxon>Bacteria</taxon>
        <taxon>Bacillati</taxon>
        <taxon>Bacillota</taxon>
        <taxon>Bacilli</taxon>
        <taxon>Lactobacillales</taxon>
        <taxon>Enterococcaceae</taxon>
        <taxon>Enterococcus</taxon>
    </lineage>
</organism>
<keyword evidence="1" id="KW-1133">Transmembrane helix</keyword>
<dbReference type="InterPro" id="IPR010317">
    <property type="entry name" value="WxLIP_PGBD"/>
</dbReference>
<comment type="caution">
    <text evidence="5">The sequence shown here is derived from an EMBL/GenBank/DDBJ whole genome shotgun (WGS) entry which is preliminary data.</text>
</comment>
<dbReference type="InterPro" id="IPR021759">
    <property type="entry name" value="WxLIP_HBD"/>
</dbReference>
<dbReference type="RefSeq" id="WP_086330759.1">
    <property type="nucleotide sequence ID" value="NZ_NGLE02000001.1"/>
</dbReference>
<dbReference type="EMBL" id="NGLE02000001">
    <property type="protein sequence ID" value="MEI5994385.1"/>
    <property type="molecule type" value="Genomic_DNA"/>
</dbReference>